<feature type="compositionally biased region" description="Low complexity" evidence="1">
    <location>
        <begin position="149"/>
        <end position="170"/>
    </location>
</feature>
<organism evidence="2 3">
    <name type="scientific">Pholiota conissans</name>
    <dbReference type="NCBI Taxonomy" id="109636"/>
    <lineage>
        <taxon>Eukaryota</taxon>
        <taxon>Fungi</taxon>
        <taxon>Dikarya</taxon>
        <taxon>Basidiomycota</taxon>
        <taxon>Agaricomycotina</taxon>
        <taxon>Agaricomycetes</taxon>
        <taxon>Agaricomycetidae</taxon>
        <taxon>Agaricales</taxon>
        <taxon>Agaricineae</taxon>
        <taxon>Strophariaceae</taxon>
        <taxon>Pholiota</taxon>
    </lineage>
</organism>
<feature type="region of interest" description="Disordered" evidence="1">
    <location>
        <begin position="223"/>
        <end position="271"/>
    </location>
</feature>
<gene>
    <name evidence="2" type="ORF">BDN70DRAFT_995113</name>
</gene>
<evidence type="ECO:0000256" key="1">
    <source>
        <dbReference type="SAM" id="MobiDB-lite"/>
    </source>
</evidence>
<feature type="compositionally biased region" description="Polar residues" evidence="1">
    <location>
        <begin position="106"/>
        <end position="115"/>
    </location>
</feature>
<accession>A0A9P5Z0H2</accession>
<feature type="compositionally biased region" description="Low complexity" evidence="1">
    <location>
        <begin position="73"/>
        <end position="102"/>
    </location>
</feature>
<feature type="compositionally biased region" description="Polar residues" evidence="1">
    <location>
        <begin position="177"/>
        <end position="188"/>
    </location>
</feature>
<proteinExistence type="predicted"/>
<sequence length="416" mass="45449">MSTVKLFPVPPPTNNDLTSLQRAQLLRKAKKIEQLLGATPHLVDTSYSQSPIRISLPQALSQRRSLHDRRSSLESSSSGSSSGSLSSSIRRSSSTTSYYSTRKLQRSPSKTNLNSIERWPRNSDAPILRLAMESLTLETIPASPPANRSSFTDSDTSSQDSSPLSSPATSFGDSPVSERSSSPRDSFTLENQFIIPTANSLRKQKMDRIRKKLGTDVPLHLVFPKDTPAEESPARDTTTTSTQHPNLDKACPPLPLVPSARPRKHTGPRISHARDSIVDAASIHRARRLAQTASNGPRPALGHKGSLTASITSSVSGRVQHRLSFIIESPDEHSAEKDFGLHVSRVTSETADGDVMSEWFGTDIRLWSAMKGLEGRNSTISIASIERNANLKRRSSSYRKPAPPVTSDCLNEIKNS</sequence>
<protein>
    <submittedName>
        <fullName evidence="2">Uncharacterized protein</fullName>
    </submittedName>
</protein>
<feature type="region of interest" description="Disordered" evidence="1">
    <location>
        <begin position="60"/>
        <end position="118"/>
    </location>
</feature>
<dbReference type="Proteomes" id="UP000807469">
    <property type="component" value="Unassembled WGS sequence"/>
</dbReference>
<name>A0A9P5Z0H2_9AGAR</name>
<keyword evidence="3" id="KW-1185">Reference proteome</keyword>
<dbReference type="AlphaFoldDB" id="A0A9P5Z0H2"/>
<evidence type="ECO:0000313" key="2">
    <source>
        <dbReference type="EMBL" id="KAF9477226.1"/>
    </source>
</evidence>
<dbReference type="OrthoDB" id="3034829at2759"/>
<feature type="region of interest" description="Disordered" evidence="1">
    <location>
        <begin position="139"/>
        <end position="188"/>
    </location>
</feature>
<comment type="caution">
    <text evidence="2">The sequence shown here is derived from an EMBL/GenBank/DDBJ whole genome shotgun (WGS) entry which is preliminary data.</text>
</comment>
<reference evidence="2" key="1">
    <citation type="submission" date="2020-11" db="EMBL/GenBank/DDBJ databases">
        <authorList>
            <consortium name="DOE Joint Genome Institute"/>
            <person name="Ahrendt S."/>
            <person name="Riley R."/>
            <person name="Andreopoulos W."/>
            <person name="Labutti K."/>
            <person name="Pangilinan J."/>
            <person name="Ruiz-Duenas F.J."/>
            <person name="Barrasa J.M."/>
            <person name="Sanchez-Garcia M."/>
            <person name="Camarero S."/>
            <person name="Miyauchi S."/>
            <person name="Serrano A."/>
            <person name="Linde D."/>
            <person name="Babiker R."/>
            <person name="Drula E."/>
            <person name="Ayuso-Fernandez I."/>
            <person name="Pacheco R."/>
            <person name="Padilla G."/>
            <person name="Ferreira P."/>
            <person name="Barriuso J."/>
            <person name="Kellner H."/>
            <person name="Castanera R."/>
            <person name="Alfaro M."/>
            <person name="Ramirez L."/>
            <person name="Pisabarro A.G."/>
            <person name="Kuo A."/>
            <person name="Tritt A."/>
            <person name="Lipzen A."/>
            <person name="He G."/>
            <person name="Yan M."/>
            <person name="Ng V."/>
            <person name="Cullen D."/>
            <person name="Martin F."/>
            <person name="Rosso M.-N."/>
            <person name="Henrissat B."/>
            <person name="Hibbett D."/>
            <person name="Martinez A.T."/>
            <person name="Grigoriev I.V."/>
        </authorList>
    </citation>
    <scope>NUCLEOTIDE SEQUENCE</scope>
    <source>
        <strain evidence="2">CIRM-BRFM 674</strain>
    </source>
</reference>
<feature type="compositionally biased region" description="Polar residues" evidence="1">
    <location>
        <begin position="235"/>
        <end position="245"/>
    </location>
</feature>
<dbReference type="EMBL" id="MU155268">
    <property type="protein sequence ID" value="KAF9477226.1"/>
    <property type="molecule type" value="Genomic_DNA"/>
</dbReference>
<evidence type="ECO:0000313" key="3">
    <source>
        <dbReference type="Proteomes" id="UP000807469"/>
    </source>
</evidence>
<feature type="region of interest" description="Disordered" evidence="1">
    <location>
        <begin position="393"/>
        <end position="416"/>
    </location>
</feature>